<keyword evidence="5" id="KW-0539">Nucleus</keyword>
<keyword evidence="2 6" id="KW-0853">WD repeat</keyword>
<evidence type="ECO:0000256" key="7">
    <source>
        <dbReference type="SAM" id="MobiDB-lite"/>
    </source>
</evidence>
<dbReference type="InterPro" id="IPR050459">
    <property type="entry name" value="WD_repeat_RBAP46/RBAP48/MSI1"/>
</dbReference>
<evidence type="ECO:0000259" key="8">
    <source>
        <dbReference type="Pfam" id="PF12265"/>
    </source>
</evidence>
<dbReference type="Pfam" id="PF00400">
    <property type="entry name" value="WD40"/>
    <property type="match status" value="3"/>
</dbReference>
<gene>
    <name evidence="9" type="ORF">HII12_003392</name>
</gene>
<dbReference type="PANTHER" id="PTHR22850">
    <property type="entry name" value="WD40 REPEAT FAMILY"/>
    <property type="match status" value="1"/>
</dbReference>
<evidence type="ECO:0000256" key="3">
    <source>
        <dbReference type="ARBA" id="ARBA00022737"/>
    </source>
</evidence>
<dbReference type="PRINTS" id="PR00320">
    <property type="entry name" value="GPROTEINBRPT"/>
</dbReference>
<comment type="subcellular location">
    <subcellularLocation>
        <location evidence="1">Nucleus</location>
    </subcellularLocation>
</comment>
<feature type="repeat" description="WD" evidence="6">
    <location>
        <begin position="532"/>
        <end position="574"/>
    </location>
</feature>
<feature type="repeat" description="WD" evidence="6">
    <location>
        <begin position="376"/>
        <end position="418"/>
    </location>
</feature>
<accession>A0A8H6ETL4</accession>
<dbReference type="Pfam" id="PF12265">
    <property type="entry name" value="CAF1C_H4-bd"/>
    <property type="match status" value="1"/>
</dbReference>
<dbReference type="EMBL" id="JABCYN010000030">
    <property type="protein sequence ID" value="KAF6009846.1"/>
    <property type="molecule type" value="Genomic_DNA"/>
</dbReference>
<reference evidence="9 10" key="1">
    <citation type="journal article" date="2020" name="Appl. Microbiol. Biotechnol.">
        <title>Targeted gene deletion in Brettanomyces bruxellensis with an expression-free CRISPR-Cas9 system.</title>
        <authorList>
            <person name="Varela C."/>
            <person name="Bartel C."/>
            <person name="Onetto C."/>
            <person name="Borneman A."/>
        </authorList>
    </citation>
    <scope>NUCLEOTIDE SEQUENCE [LARGE SCALE GENOMIC DNA]</scope>
    <source>
        <strain evidence="9 10">AWRI1613</strain>
    </source>
</reference>
<dbReference type="AlphaFoldDB" id="A0A8H6ETL4"/>
<dbReference type="Gene3D" id="2.130.10.10">
    <property type="entry name" value="YVTN repeat-like/Quinoprotein amine dehydrogenase"/>
    <property type="match status" value="1"/>
</dbReference>
<name>A0A8H6ETL4_DEKBR</name>
<feature type="region of interest" description="Disordered" evidence="7">
    <location>
        <begin position="26"/>
        <end position="64"/>
    </location>
</feature>
<sequence length="622" mass="69585">MSDSESESTGAKVIFQPLVFQQALNGAVANETSEQNSGNNNGGNLKDEKEDNTKEDDVMEDDIMKNDVEIIEDDVKKDVKKDDITKNDVEVIEDDVKKDVEIDAIRMDDVKKDRVKKNAIKIDNIKEDNVIEINNNVEVIDKENKLDSNRKNDNDVIMLDSGNEANEKDETKTQFKKEVSESDPEEKTQIDTDKQMKYRIWKKNTPVLYSLLQTSTLLWPSLTIEWFPDVEVDRSVNTQRLLLGSYSSGFNRFESIELCKVNIPSNLDKLTLEDCTYDPEREEFFASELPEVGNQAKDENTKCKGPLQVVQEIPHEGDINKARLMPQNPDLIATVSNNGTACIFDRTKKPNSFDLYDLTHRVNGEDEKGGMADIQLKFHTSEGWGLDWNKNKEGELVTGSNDGMIAVWDIRKPFRIQAKTTSSLSATRQKKFRTCVLKPAKTRLCHDYGVNSVKYSVFHDSLVGTAGEDGLFKLYDTRILASKPVVQFKVGTAINALDFNKNNEFAVALGDDHGNIYIEDLRSPEASQITLSGAHAGAITGLEWNSSFGNVLASGSEDGCVRIWKFGANSSTQNPRSSLIFTHSGHMLGVSDISWNPADPKMIASCSEDNSVHIWKPSAAIF</sequence>
<dbReference type="PROSITE" id="PS50082">
    <property type="entry name" value="WD_REPEATS_2"/>
    <property type="match status" value="3"/>
</dbReference>
<protein>
    <recommendedName>
        <fullName evidence="8">Histone-binding protein RBBP4-like N-terminal domain-containing protein</fullName>
    </recommendedName>
</protein>
<feature type="domain" description="Histone-binding protein RBBP4-like N-terminal" evidence="8">
    <location>
        <begin position="197"/>
        <end position="265"/>
    </location>
</feature>
<dbReference type="GO" id="GO:0005634">
    <property type="term" value="C:nucleus"/>
    <property type="evidence" value="ECO:0007669"/>
    <property type="project" value="UniProtKB-SubCell"/>
</dbReference>
<dbReference type="SUPFAM" id="SSF50978">
    <property type="entry name" value="WD40 repeat-like"/>
    <property type="match status" value="1"/>
</dbReference>
<dbReference type="PROSITE" id="PS00678">
    <property type="entry name" value="WD_REPEATS_1"/>
    <property type="match status" value="1"/>
</dbReference>
<dbReference type="InterPro" id="IPR022052">
    <property type="entry name" value="Histone-bd_RBBP4-like_N"/>
</dbReference>
<dbReference type="Proteomes" id="UP000568158">
    <property type="component" value="Unassembled WGS sequence"/>
</dbReference>
<dbReference type="SMART" id="SM00320">
    <property type="entry name" value="WD40"/>
    <property type="match status" value="6"/>
</dbReference>
<evidence type="ECO:0000256" key="2">
    <source>
        <dbReference type="ARBA" id="ARBA00022574"/>
    </source>
</evidence>
<dbReference type="PROSITE" id="PS50294">
    <property type="entry name" value="WD_REPEATS_REGION"/>
    <property type="match status" value="3"/>
</dbReference>
<evidence type="ECO:0000313" key="9">
    <source>
        <dbReference type="EMBL" id="KAF6009846.1"/>
    </source>
</evidence>
<feature type="compositionally biased region" description="Basic and acidic residues" evidence="7">
    <location>
        <begin position="45"/>
        <end position="64"/>
    </location>
</feature>
<feature type="repeat" description="WD" evidence="6">
    <location>
        <begin position="583"/>
        <end position="616"/>
    </location>
</feature>
<evidence type="ECO:0000256" key="1">
    <source>
        <dbReference type="ARBA" id="ARBA00004123"/>
    </source>
</evidence>
<proteinExistence type="predicted"/>
<evidence type="ECO:0000256" key="6">
    <source>
        <dbReference type="PROSITE-ProRule" id="PRU00221"/>
    </source>
</evidence>
<evidence type="ECO:0000256" key="4">
    <source>
        <dbReference type="ARBA" id="ARBA00022853"/>
    </source>
</evidence>
<keyword evidence="4" id="KW-0156">Chromatin regulator</keyword>
<evidence type="ECO:0000313" key="10">
    <source>
        <dbReference type="Proteomes" id="UP000568158"/>
    </source>
</evidence>
<dbReference type="InterPro" id="IPR019775">
    <property type="entry name" value="WD40_repeat_CS"/>
</dbReference>
<dbReference type="InterPro" id="IPR036322">
    <property type="entry name" value="WD40_repeat_dom_sf"/>
</dbReference>
<feature type="compositionally biased region" description="Basic and acidic residues" evidence="7">
    <location>
        <begin position="165"/>
        <end position="190"/>
    </location>
</feature>
<dbReference type="InterPro" id="IPR020472">
    <property type="entry name" value="WD40_PAC1"/>
</dbReference>
<dbReference type="GO" id="GO:0006325">
    <property type="term" value="P:chromatin organization"/>
    <property type="evidence" value="ECO:0007669"/>
    <property type="project" value="UniProtKB-KW"/>
</dbReference>
<comment type="caution">
    <text evidence="9">The sequence shown here is derived from an EMBL/GenBank/DDBJ whole genome shotgun (WGS) entry which is preliminary data.</text>
</comment>
<feature type="region of interest" description="Disordered" evidence="7">
    <location>
        <begin position="151"/>
        <end position="190"/>
    </location>
</feature>
<evidence type="ECO:0000256" key="5">
    <source>
        <dbReference type="ARBA" id="ARBA00023242"/>
    </source>
</evidence>
<dbReference type="InterPro" id="IPR015943">
    <property type="entry name" value="WD40/YVTN_repeat-like_dom_sf"/>
</dbReference>
<keyword evidence="3" id="KW-0677">Repeat</keyword>
<dbReference type="InterPro" id="IPR001680">
    <property type="entry name" value="WD40_rpt"/>
</dbReference>
<organism evidence="9 10">
    <name type="scientific">Dekkera bruxellensis</name>
    <name type="common">Brettanomyces custersii</name>
    <dbReference type="NCBI Taxonomy" id="5007"/>
    <lineage>
        <taxon>Eukaryota</taxon>
        <taxon>Fungi</taxon>
        <taxon>Dikarya</taxon>
        <taxon>Ascomycota</taxon>
        <taxon>Saccharomycotina</taxon>
        <taxon>Pichiomycetes</taxon>
        <taxon>Pichiales</taxon>
        <taxon>Pichiaceae</taxon>
        <taxon>Brettanomyces</taxon>
    </lineage>
</organism>